<evidence type="ECO:0000259" key="8">
    <source>
        <dbReference type="PROSITE" id="PS51294"/>
    </source>
</evidence>
<organism evidence="9 10">
    <name type="scientific">Hevea brasiliensis</name>
    <name type="common">Para rubber tree</name>
    <name type="synonym">Siphonia brasiliensis</name>
    <dbReference type="NCBI Taxonomy" id="3981"/>
    <lineage>
        <taxon>Eukaryota</taxon>
        <taxon>Viridiplantae</taxon>
        <taxon>Streptophyta</taxon>
        <taxon>Embryophyta</taxon>
        <taxon>Tracheophyta</taxon>
        <taxon>Spermatophyta</taxon>
        <taxon>Magnoliopsida</taxon>
        <taxon>eudicotyledons</taxon>
        <taxon>Gunneridae</taxon>
        <taxon>Pentapetalae</taxon>
        <taxon>rosids</taxon>
        <taxon>fabids</taxon>
        <taxon>Malpighiales</taxon>
        <taxon>Euphorbiaceae</taxon>
        <taxon>Crotonoideae</taxon>
        <taxon>Micrandreae</taxon>
        <taxon>Hevea</taxon>
    </lineage>
</organism>
<keyword evidence="3" id="KW-0238">DNA-binding</keyword>
<evidence type="ECO:0000256" key="7">
    <source>
        <dbReference type="SAM" id="MobiDB-lite"/>
    </source>
</evidence>
<evidence type="ECO:0000256" key="2">
    <source>
        <dbReference type="ARBA" id="ARBA00023015"/>
    </source>
</evidence>
<dbReference type="Gene3D" id="1.10.10.60">
    <property type="entry name" value="Homeodomain-like"/>
    <property type="match status" value="1"/>
</dbReference>
<feature type="compositionally biased region" description="Basic and acidic residues" evidence="7">
    <location>
        <begin position="89"/>
        <end position="108"/>
    </location>
</feature>
<evidence type="ECO:0000256" key="5">
    <source>
        <dbReference type="ARBA" id="ARBA00023242"/>
    </source>
</evidence>
<sequence>MRLSLDLSLVYVPKTISEYLMEVSRLKDSKQKLSKLDDYVNKLEEEMRKIDAFKRELPLCMLLLKDAILRLKEEAMQCKEFEDVVAVKENSRGEERENMRNDTSDKKNWMSSVQLWNTNNINSDSKQHDSKSETKQRNEEENDRSTSENPIQLCNYKSKGGAFMPFKPLSLFEGTDRKEEKEVMSQVTSLSLMTPVPVSELGSCNLISKGNANIQTKIQNNPQQQQHHQHQQPSYKKQRRCWSPELHRRFVDALQKLGGSQVATPKQIRELMQVDGLTNDEVKSHLQKYRLHVRKLPASSAAQANGLWMAQDQCKDPSKPSISESNSPQGPFHGCGSAKGISSTGGDSMEAEDDDKSESHSWTDTNVHGESSCKDQNNEVDRYGIQDWS</sequence>
<dbReference type="PANTHER" id="PTHR31003:SF22">
    <property type="entry name" value="TRANSCRIPTION FACTOR HHO5"/>
    <property type="match status" value="1"/>
</dbReference>
<feature type="region of interest" description="Disordered" evidence="7">
    <location>
        <begin position="220"/>
        <end position="239"/>
    </location>
</feature>
<dbReference type="InterPro" id="IPR006447">
    <property type="entry name" value="Myb_dom_plants"/>
</dbReference>
<evidence type="ECO:0000256" key="6">
    <source>
        <dbReference type="SAM" id="Coils"/>
    </source>
</evidence>
<dbReference type="EMBL" id="JARPOI010000010">
    <property type="protein sequence ID" value="KAJ9170739.1"/>
    <property type="molecule type" value="Genomic_DNA"/>
</dbReference>
<dbReference type="Pfam" id="PF00249">
    <property type="entry name" value="Myb_DNA-binding"/>
    <property type="match status" value="1"/>
</dbReference>
<dbReference type="PROSITE" id="PS51294">
    <property type="entry name" value="HTH_MYB"/>
    <property type="match status" value="1"/>
</dbReference>
<keyword evidence="6" id="KW-0175">Coiled coil</keyword>
<feature type="compositionally biased region" description="Basic and acidic residues" evidence="7">
    <location>
        <begin position="125"/>
        <end position="146"/>
    </location>
</feature>
<feature type="compositionally biased region" description="Polar residues" evidence="7">
    <location>
        <begin position="109"/>
        <end position="124"/>
    </location>
</feature>
<feature type="domain" description="HTH myb-type" evidence="8">
    <location>
        <begin position="236"/>
        <end position="294"/>
    </location>
</feature>
<dbReference type="SUPFAM" id="SSF46689">
    <property type="entry name" value="Homeodomain-like"/>
    <property type="match status" value="1"/>
</dbReference>
<evidence type="ECO:0000313" key="10">
    <source>
        <dbReference type="Proteomes" id="UP001174677"/>
    </source>
</evidence>
<dbReference type="InterPro" id="IPR001005">
    <property type="entry name" value="SANT/Myb"/>
</dbReference>
<feature type="coiled-coil region" evidence="6">
    <location>
        <begin position="26"/>
        <end position="56"/>
    </location>
</feature>
<dbReference type="NCBIfam" id="TIGR01557">
    <property type="entry name" value="myb_SHAQKYF"/>
    <property type="match status" value="1"/>
</dbReference>
<feature type="compositionally biased region" description="Polar residues" evidence="7">
    <location>
        <begin position="320"/>
        <end position="329"/>
    </location>
</feature>
<name>A0ABQ9LW22_HEVBR</name>
<dbReference type="InterPro" id="IPR058673">
    <property type="entry name" value="HHO5-like_N"/>
</dbReference>
<evidence type="ECO:0000256" key="1">
    <source>
        <dbReference type="ARBA" id="ARBA00004123"/>
    </source>
</evidence>
<evidence type="ECO:0000256" key="3">
    <source>
        <dbReference type="ARBA" id="ARBA00023125"/>
    </source>
</evidence>
<comment type="subcellular location">
    <subcellularLocation>
        <location evidence="1">Nucleus</location>
    </subcellularLocation>
</comment>
<keyword evidence="5" id="KW-0539">Nucleus</keyword>
<dbReference type="InterPro" id="IPR017930">
    <property type="entry name" value="Myb_dom"/>
</dbReference>
<evidence type="ECO:0000313" key="9">
    <source>
        <dbReference type="EMBL" id="KAJ9170739.1"/>
    </source>
</evidence>
<keyword evidence="10" id="KW-1185">Reference proteome</keyword>
<dbReference type="PANTHER" id="PTHR31003">
    <property type="entry name" value="MYB FAMILY TRANSCRIPTION FACTOR"/>
    <property type="match status" value="1"/>
</dbReference>
<evidence type="ECO:0000256" key="4">
    <source>
        <dbReference type="ARBA" id="ARBA00023163"/>
    </source>
</evidence>
<feature type="compositionally biased region" description="Polar residues" evidence="7">
    <location>
        <begin position="360"/>
        <end position="369"/>
    </location>
</feature>
<keyword evidence="2" id="KW-0805">Transcription regulation</keyword>
<feature type="region of interest" description="Disordered" evidence="7">
    <location>
        <begin position="89"/>
        <end position="154"/>
    </location>
</feature>
<feature type="compositionally biased region" description="Basic and acidic residues" evidence="7">
    <location>
        <begin position="371"/>
        <end position="389"/>
    </location>
</feature>
<dbReference type="Proteomes" id="UP001174677">
    <property type="component" value="Chromosome 10"/>
</dbReference>
<reference evidence="9 10" key="1">
    <citation type="journal article" date="2023" name="Plant Biotechnol. J.">
        <title>Chromosome-level wild Hevea brasiliensis genome provides new tools for genomic-assisted breeding and valuable loci to elevate rubber yield.</title>
        <authorList>
            <person name="Cheng H."/>
            <person name="Song X."/>
            <person name="Hu Y."/>
            <person name="Wu T."/>
            <person name="Yang Q."/>
            <person name="An Z."/>
            <person name="Feng S."/>
            <person name="Deng Z."/>
            <person name="Wu W."/>
            <person name="Zeng X."/>
            <person name="Tu M."/>
            <person name="Wang X."/>
            <person name="Huang H."/>
        </authorList>
    </citation>
    <scope>NUCLEOTIDE SEQUENCE [LARGE SCALE GENOMIC DNA]</scope>
    <source>
        <strain evidence="9">MT/VB/25A 57/8</strain>
    </source>
</reference>
<feature type="region of interest" description="Disordered" evidence="7">
    <location>
        <begin position="310"/>
        <end position="389"/>
    </location>
</feature>
<dbReference type="InterPro" id="IPR044787">
    <property type="entry name" value="HHO5-like"/>
</dbReference>
<proteinExistence type="predicted"/>
<keyword evidence="4" id="KW-0804">Transcription</keyword>
<dbReference type="Pfam" id="PF26575">
    <property type="entry name" value="HHO5_N"/>
    <property type="match status" value="1"/>
</dbReference>
<comment type="caution">
    <text evidence="9">The sequence shown here is derived from an EMBL/GenBank/DDBJ whole genome shotgun (WGS) entry which is preliminary data.</text>
</comment>
<gene>
    <name evidence="9" type="ORF">P3X46_018824</name>
</gene>
<dbReference type="InterPro" id="IPR009057">
    <property type="entry name" value="Homeodomain-like_sf"/>
</dbReference>
<accession>A0ABQ9LW22</accession>
<protein>
    <recommendedName>
        <fullName evidence="8">HTH myb-type domain-containing protein</fullName>
    </recommendedName>
</protein>